<proteinExistence type="inferred from homology"/>
<feature type="transmembrane region" description="Helical" evidence="6">
    <location>
        <begin position="9"/>
        <end position="27"/>
    </location>
</feature>
<comment type="similarity">
    <text evidence="2">Belongs to the autoinducer-2 exporter (AI-2E) (TC 2.A.86) family.</text>
</comment>
<dbReference type="GO" id="GO:0016020">
    <property type="term" value="C:membrane"/>
    <property type="evidence" value="ECO:0007669"/>
    <property type="project" value="UniProtKB-SubCell"/>
</dbReference>
<feature type="transmembrane region" description="Helical" evidence="6">
    <location>
        <begin position="158"/>
        <end position="179"/>
    </location>
</feature>
<dbReference type="Pfam" id="PF01594">
    <property type="entry name" value="AI-2E_transport"/>
    <property type="match status" value="1"/>
</dbReference>
<evidence type="ECO:0000256" key="5">
    <source>
        <dbReference type="ARBA" id="ARBA00023136"/>
    </source>
</evidence>
<feature type="transmembrane region" description="Helical" evidence="6">
    <location>
        <begin position="73"/>
        <end position="94"/>
    </location>
</feature>
<comment type="subcellular location">
    <subcellularLocation>
        <location evidence="1">Membrane</location>
        <topology evidence="1">Multi-pass membrane protein</topology>
    </subcellularLocation>
</comment>
<dbReference type="PANTHER" id="PTHR21716:SF15">
    <property type="entry name" value="TRANSPORT PROTEIN YRRI-RELATED"/>
    <property type="match status" value="1"/>
</dbReference>
<dbReference type="Proteomes" id="UP000245202">
    <property type="component" value="Unassembled WGS sequence"/>
</dbReference>
<evidence type="ECO:0000256" key="3">
    <source>
        <dbReference type="ARBA" id="ARBA00022692"/>
    </source>
</evidence>
<gene>
    <name evidence="7" type="ORF">PAT3040_03273</name>
</gene>
<evidence type="ECO:0000313" key="7">
    <source>
        <dbReference type="EMBL" id="GBG08681.1"/>
    </source>
</evidence>
<keyword evidence="5 6" id="KW-0472">Membrane</keyword>
<keyword evidence="8" id="KW-1185">Reference proteome</keyword>
<evidence type="ECO:0000256" key="2">
    <source>
        <dbReference type="ARBA" id="ARBA00009773"/>
    </source>
</evidence>
<sequence>MERFTNNKLFVWLVYLILGLIAIYFLLQLKPLFVTIYVFLKAVLGPFIIAMIISYVLNPIVTMLHERKVPRTIAVLLIYAVFCAAIAVLLVNLIPMFVGQVQELNHHIPELTMRAQSIVTDLNNTSFLPESFRDGVDKALLSIEKRISESLLHLVNNIGSMLSAVFVVFIIPFLAFYILKDFDVFERTIITYVPKSHRKNTVRLMKDIDQALGSYIRGQFLVCVIVGTLAYGGYLLIGMPYALLLASVVAITNVIPYLGPFFGAAPALLMASTISLKMMIYVAIVNTLCQILEGNVVSPQVVGRTLHLHPLLIIFALLAGGQIAGIAGMILAVPIFAACKVIVQHMFAYYVRRKII</sequence>
<feature type="transmembrane region" description="Helical" evidence="6">
    <location>
        <begin position="310"/>
        <end position="343"/>
    </location>
</feature>
<evidence type="ECO:0000256" key="1">
    <source>
        <dbReference type="ARBA" id="ARBA00004141"/>
    </source>
</evidence>
<reference evidence="7 8" key="1">
    <citation type="submission" date="2017-08" db="EMBL/GenBank/DDBJ databases">
        <title>Substantial Increase in Enzyme Production by Combined Drug-Resistance Mutations in Paenibacillus agaridevorans.</title>
        <authorList>
            <person name="Tanaka Y."/>
            <person name="Funane K."/>
            <person name="Hosaka T."/>
            <person name="Shiwa Y."/>
            <person name="Fujita N."/>
            <person name="Miyazaki T."/>
            <person name="Yoshikawa H."/>
            <person name="Murakami K."/>
            <person name="Kasahara K."/>
            <person name="Inaoka T."/>
            <person name="Hiraga Y."/>
            <person name="Ochi K."/>
        </authorList>
    </citation>
    <scope>NUCLEOTIDE SEQUENCE [LARGE SCALE GENOMIC DNA]</scope>
    <source>
        <strain evidence="7 8">T-3040</strain>
    </source>
</reference>
<dbReference type="AlphaFoldDB" id="A0A2R5EZ65"/>
<accession>A0A2R5EZ65</accession>
<dbReference type="RefSeq" id="WP_108993578.1">
    <property type="nucleotide sequence ID" value="NZ_BDQX01000171.1"/>
</dbReference>
<comment type="caution">
    <text evidence="7">The sequence shown here is derived from an EMBL/GenBank/DDBJ whole genome shotgun (WGS) entry which is preliminary data.</text>
</comment>
<dbReference type="GO" id="GO:0055085">
    <property type="term" value="P:transmembrane transport"/>
    <property type="evidence" value="ECO:0007669"/>
    <property type="project" value="TreeGrafter"/>
</dbReference>
<evidence type="ECO:0000313" key="8">
    <source>
        <dbReference type="Proteomes" id="UP000245202"/>
    </source>
</evidence>
<keyword evidence="4 6" id="KW-1133">Transmembrane helix</keyword>
<organism evidence="7 8">
    <name type="scientific">Paenibacillus agaridevorans</name>
    <dbReference type="NCBI Taxonomy" id="171404"/>
    <lineage>
        <taxon>Bacteria</taxon>
        <taxon>Bacillati</taxon>
        <taxon>Bacillota</taxon>
        <taxon>Bacilli</taxon>
        <taxon>Bacillales</taxon>
        <taxon>Paenibacillaceae</taxon>
        <taxon>Paenibacillus</taxon>
    </lineage>
</organism>
<dbReference type="PANTHER" id="PTHR21716">
    <property type="entry name" value="TRANSMEMBRANE PROTEIN"/>
    <property type="match status" value="1"/>
</dbReference>
<feature type="transmembrane region" description="Helical" evidence="6">
    <location>
        <begin position="33"/>
        <end position="61"/>
    </location>
</feature>
<evidence type="ECO:0000256" key="4">
    <source>
        <dbReference type="ARBA" id="ARBA00022989"/>
    </source>
</evidence>
<dbReference type="EMBL" id="BDQX01000171">
    <property type="protein sequence ID" value="GBG08681.1"/>
    <property type="molecule type" value="Genomic_DNA"/>
</dbReference>
<dbReference type="InterPro" id="IPR002549">
    <property type="entry name" value="AI-2E-like"/>
</dbReference>
<protein>
    <submittedName>
        <fullName evidence="7">AI-2E family transporter</fullName>
    </submittedName>
</protein>
<name>A0A2R5EZ65_9BACL</name>
<feature type="transmembrane region" description="Helical" evidence="6">
    <location>
        <begin position="215"/>
        <end position="237"/>
    </location>
</feature>
<keyword evidence="3 6" id="KW-0812">Transmembrane</keyword>
<evidence type="ECO:0000256" key="6">
    <source>
        <dbReference type="SAM" id="Phobius"/>
    </source>
</evidence>